<name>A0ABV6EK79_9GAMM</name>
<organism evidence="6 7">
    <name type="scientific">Serratia aquatilis</name>
    <dbReference type="NCBI Taxonomy" id="1737515"/>
    <lineage>
        <taxon>Bacteria</taxon>
        <taxon>Pseudomonadati</taxon>
        <taxon>Pseudomonadota</taxon>
        <taxon>Gammaproteobacteria</taxon>
        <taxon>Enterobacterales</taxon>
        <taxon>Yersiniaceae</taxon>
        <taxon>Serratia</taxon>
    </lineage>
</organism>
<sequence length="409" mass="47126">MSSPEYSLRRSALISGRNKSARHIIFTLLQQLQGGGLILREPGIGETRFGDTNAPLQAEVDICDLRAYSRVLFGGSIAAGESYIDGDWSSPDLTCLLQLLASNMQLVDKLESRLSWITAPWHGLVHLWRSNSQRQARRNIAAHYDLGNHFYQQFLDRDMLYSSALFSETDLTLEQAQQAKMRRLCEQLDLQPTDHLLEIGTGWGALAEFAAREYGCRVTTTTISQAQYDYACQRIAQAGLTDRVTLLFEDYRQLKGQYDKLVSVEMIEAVGKRFLPLFIKRCEQLLKPKGKMVLQAITISDQRYKQYSRSVDFIQRYVFPGGFLPSITALCNTLTHHSDLVMCDLYDIGRDYARTLQEWRQRFEHHWPTLHSQGFDERFQRLWRFYLCYCEAGFLARTISTVQLSAERR</sequence>
<evidence type="ECO:0000256" key="4">
    <source>
        <dbReference type="ARBA" id="ARBA00022691"/>
    </source>
</evidence>
<reference evidence="6 7" key="1">
    <citation type="submission" date="2024-09" db="EMBL/GenBank/DDBJ databases">
        <authorList>
            <person name="Sun Q."/>
            <person name="Mori K."/>
        </authorList>
    </citation>
    <scope>NUCLEOTIDE SEQUENCE [LARGE SCALE GENOMIC DNA]</scope>
    <source>
        <strain evidence="6 7">CCM 8626</strain>
    </source>
</reference>
<keyword evidence="3 6" id="KW-0808">Transferase</keyword>
<dbReference type="InterPro" id="IPR050723">
    <property type="entry name" value="CFA/CMAS"/>
</dbReference>
<evidence type="ECO:0000313" key="7">
    <source>
        <dbReference type="Proteomes" id="UP001589792"/>
    </source>
</evidence>
<dbReference type="PANTHER" id="PTHR43667:SF2">
    <property type="entry name" value="FATTY ACID C-METHYL TRANSFERASE"/>
    <property type="match status" value="1"/>
</dbReference>
<dbReference type="EMBL" id="JBHLXG010000038">
    <property type="protein sequence ID" value="MFC0229402.1"/>
    <property type="molecule type" value="Genomic_DNA"/>
</dbReference>
<dbReference type="Proteomes" id="UP001589792">
    <property type="component" value="Unassembled WGS sequence"/>
</dbReference>
<keyword evidence="5" id="KW-0443">Lipid metabolism</keyword>
<gene>
    <name evidence="6" type="ORF">ACFFJ3_23375</name>
</gene>
<evidence type="ECO:0000313" key="6">
    <source>
        <dbReference type="EMBL" id="MFC0229402.1"/>
    </source>
</evidence>
<keyword evidence="7" id="KW-1185">Reference proteome</keyword>
<dbReference type="InterPro" id="IPR003333">
    <property type="entry name" value="CMAS"/>
</dbReference>
<dbReference type="InterPro" id="IPR029063">
    <property type="entry name" value="SAM-dependent_MTases_sf"/>
</dbReference>
<evidence type="ECO:0000256" key="1">
    <source>
        <dbReference type="ARBA" id="ARBA00010815"/>
    </source>
</evidence>
<protein>
    <submittedName>
        <fullName evidence="6">Class I SAM-dependent methyltransferase</fullName>
        <ecNumber evidence="6">2.1.1.-</ecNumber>
    </submittedName>
</protein>
<dbReference type="GO" id="GO:0008168">
    <property type="term" value="F:methyltransferase activity"/>
    <property type="evidence" value="ECO:0007669"/>
    <property type="project" value="UniProtKB-KW"/>
</dbReference>
<evidence type="ECO:0000256" key="3">
    <source>
        <dbReference type="ARBA" id="ARBA00022679"/>
    </source>
</evidence>
<dbReference type="EC" id="2.1.1.-" evidence="6"/>
<dbReference type="CDD" id="cd02440">
    <property type="entry name" value="AdoMet_MTases"/>
    <property type="match status" value="1"/>
</dbReference>
<keyword evidence="4" id="KW-0949">S-adenosyl-L-methionine</keyword>
<proteinExistence type="inferred from homology"/>
<accession>A0ABV6EK79</accession>
<dbReference type="GO" id="GO:0032259">
    <property type="term" value="P:methylation"/>
    <property type="evidence" value="ECO:0007669"/>
    <property type="project" value="UniProtKB-KW"/>
</dbReference>
<comment type="caution">
    <text evidence="6">The sequence shown here is derived from an EMBL/GenBank/DDBJ whole genome shotgun (WGS) entry which is preliminary data.</text>
</comment>
<keyword evidence="2 6" id="KW-0489">Methyltransferase</keyword>
<dbReference type="SUPFAM" id="SSF53335">
    <property type="entry name" value="S-adenosyl-L-methionine-dependent methyltransferases"/>
    <property type="match status" value="1"/>
</dbReference>
<evidence type="ECO:0000256" key="2">
    <source>
        <dbReference type="ARBA" id="ARBA00022603"/>
    </source>
</evidence>
<dbReference type="PANTHER" id="PTHR43667">
    <property type="entry name" value="CYCLOPROPANE-FATTY-ACYL-PHOSPHOLIPID SYNTHASE"/>
    <property type="match status" value="1"/>
</dbReference>
<comment type="similarity">
    <text evidence="1">Belongs to the CFA/CMAS family.</text>
</comment>
<evidence type="ECO:0000256" key="5">
    <source>
        <dbReference type="ARBA" id="ARBA00023098"/>
    </source>
</evidence>
<dbReference type="Pfam" id="PF02353">
    <property type="entry name" value="CMAS"/>
    <property type="match status" value="1"/>
</dbReference>
<dbReference type="PIRSF" id="PIRSF003085">
    <property type="entry name" value="CMAS"/>
    <property type="match status" value="1"/>
</dbReference>
<dbReference type="RefSeq" id="WP_380680582.1">
    <property type="nucleotide sequence ID" value="NZ_CP173186.1"/>
</dbReference>
<dbReference type="Gene3D" id="3.40.50.150">
    <property type="entry name" value="Vaccinia Virus protein VP39"/>
    <property type="match status" value="1"/>
</dbReference>